<dbReference type="RefSeq" id="WP_309203247.1">
    <property type="nucleotide sequence ID" value="NZ_CP133548.1"/>
</dbReference>
<accession>A0AA51RUQ5</accession>
<dbReference type="InterPro" id="IPR002504">
    <property type="entry name" value="NADK"/>
</dbReference>
<keyword evidence="2" id="KW-1185">Reference proteome</keyword>
<dbReference type="GO" id="GO:0003951">
    <property type="term" value="F:NAD+ kinase activity"/>
    <property type="evidence" value="ECO:0007669"/>
    <property type="project" value="InterPro"/>
</dbReference>
<dbReference type="PANTHER" id="PTHR40697">
    <property type="entry name" value="ACETOIN CATABOLISM PROTEIN X"/>
    <property type="match status" value="1"/>
</dbReference>
<keyword evidence="1" id="KW-0808">Transferase</keyword>
<dbReference type="InterPro" id="IPR017438">
    <property type="entry name" value="ATP-NAD_kinase_N"/>
</dbReference>
<evidence type="ECO:0000313" key="1">
    <source>
        <dbReference type="EMBL" id="WMS88056.1"/>
    </source>
</evidence>
<organism evidence="1 2">
    <name type="scientific">Pleionea litopenaei</name>
    <dbReference type="NCBI Taxonomy" id="3070815"/>
    <lineage>
        <taxon>Bacteria</taxon>
        <taxon>Pseudomonadati</taxon>
        <taxon>Pseudomonadota</taxon>
        <taxon>Gammaproteobacteria</taxon>
        <taxon>Oceanospirillales</taxon>
        <taxon>Pleioneaceae</taxon>
        <taxon>Pleionea</taxon>
    </lineage>
</organism>
<sequence length="378" mass="40066">MLTIGLIINPFAGIGGSVALKGSDGADVRELALAKGAKQLANQRAVIALESIDSDYRDQIKILTGSGEMGETAASTAGFMPQVILNVNQPSEPEDTHQLTKALVNAGADLILFAGGDGTARDVFSALEKDIPVLGIPAGCKIHSGVYAVTPKAAGVVLGQLAKGDILSLREASVMDIDESAFRQGVVRARNFGSLVVPDSLQFVQATKQGGKEVESMVLDDIAAEVIEYMEPDTYYAIGSGSTCANIMEQLGQPNTLLGVDIVYNQQRVAADVTASELLQYVNENPSMEIFITVIGGQGHLIGRGNQQISPEVIRTLGWDRIQVVATKAKLKALDGRPLIVDTGDPDLDQALSGTKRIITGYHDAVIYRVGLDYSENQ</sequence>
<proteinExistence type="predicted"/>
<dbReference type="PIRSF" id="PIRSF016907">
    <property type="entry name" value="Kin_ATP-NAD"/>
    <property type="match status" value="1"/>
</dbReference>
<dbReference type="InterPro" id="IPR011386">
    <property type="entry name" value="Put_ATP-NAD_kin"/>
</dbReference>
<reference evidence="1 2" key="1">
    <citation type="submission" date="2023-08" db="EMBL/GenBank/DDBJ databases">
        <title>Pleionea litopenaei sp. nov., isolated from stomach of juvenile Litopenaeus vannamei.</title>
        <authorList>
            <person name="Rho A.M."/>
            <person name="Hwang C.Y."/>
        </authorList>
    </citation>
    <scope>NUCLEOTIDE SEQUENCE [LARGE SCALE GENOMIC DNA]</scope>
    <source>
        <strain evidence="1 2">HL-JVS1</strain>
    </source>
</reference>
<dbReference type="PANTHER" id="PTHR40697:SF2">
    <property type="entry name" value="ATP-NAD KINASE-RELATED"/>
    <property type="match status" value="1"/>
</dbReference>
<dbReference type="InterPro" id="IPR039065">
    <property type="entry name" value="AcoX-like"/>
</dbReference>
<dbReference type="Proteomes" id="UP001239782">
    <property type="component" value="Chromosome"/>
</dbReference>
<dbReference type="Pfam" id="PF20143">
    <property type="entry name" value="NAD_kinase_C"/>
    <property type="match status" value="1"/>
</dbReference>
<gene>
    <name evidence="1" type="ORF">Q9312_03855</name>
</gene>
<dbReference type="InterPro" id="IPR016064">
    <property type="entry name" value="NAD/diacylglycerol_kinase_sf"/>
</dbReference>
<dbReference type="Gene3D" id="3.40.50.10330">
    <property type="entry name" value="Probable inorganic polyphosphate/atp-NAD kinase, domain 1"/>
    <property type="match status" value="1"/>
</dbReference>
<dbReference type="GO" id="GO:0005524">
    <property type="term" value="F:ATP binding"/>
    <property type="evidence" value="ECO:0007669"/>
    <property type="project" value="UniProtKB-ARBA"/>
</dbReference>
<dbReference type="KEGG" id="plei:Q9312_03855"/>
<dbReference type="GO" id="GO:0051287">
    <property type="term" value="F:NAD binding"/>
    <property type="evidence" value="ECO:0007669"/>
    <property type="project" value="UniProtKB-ARBA"/>
</dbReference>
<evidence type="ECO:0000313" key="2">
    <source>
        <dbReference type="Proteomes" id="UP001239782"/>
    </source>
</evidence>
<dbReference type="SUPFAM" id="SSF111331">
    <property type="entry name" value="NAD kinase/diacylglycerol kinase-like"/>
    <property type="match status" value="1"/>
</dbReference>
<name>A0AA51RUQ5_9GAMM</name>
<dbReference type="GO" id="GO:0006741">
    <property type="term" value="P:NADP+ biosynthetic process"/>
    <property type="evidence" value="ECO:0007669"/>
    <property type="project" value="InterPro"/>
</dbReference>
<protein>
    <submittedName>
        <fullName evidence="1">ATP-NAD kinase family protein</fullName>
    </submittedName>
</protein>
<dbReference type="Pfam" id="PF01513">
    <property type="entry name" value="NAD_kinase"/>
    <property type="match status" value="1"/>
</dbReference>
<dbReference type="AlphaFoldDB" id="A0AA51RUQ5"/>
<dbReference type="EMBL" id="CP133548">
    <property type="protein sequence ID" value="WMS88056.1"/>
    <property type="molecule type" value="Genomic_DNA"/>
</dbReference>
<keyword evidence="1" id="KW-0418">Kinase</keyword>